<dbReference type="PANTHER" id="PTHR28604">
    <property type="match status" value="1"/>
</dbReference>
<dbReference type="AlphaFoldDB" id="A0A8T0AZT1"/>
<dbReference type="PANTHER" id="PTHR28604:SF1">
    <property type="entry name" value="PROLINE-RICH PROTEIN 29"/>
    <property type="match status" value="1"/>
</dbReference>
<protein>
    <recommendedName>
        <fullName evidence="1">DUF4587 domain-containing protein</fullName>
    </recommendedName>
</protein>
<dbReference type="Proteomes" id="UP000606274">
    <property type="component" value="Unassembled WGS sequence"/>
</dbReference>
<evidence type="ECO:0000313" key="3">
    <source>
        <dbReference type="Proteomes" id="UP000606274"/>
    </source>
</evidence>
<reference evidence="2" key="1">
    <citation type="submission" date="2020-08" db="EMBL/GenBank/DDBJ databases">
        <title>Chromosome-level assembly of Southern catfish (Silurus meridionalis) provides insights into visual adaptation to the nocturnal and benthic lifestyles.</title>
        <authorList>
            <person name="Zhang Y."/>
            <person name="Wang D."/>
            <person name="Peng Z."/>
        </authorList>
    </citation>
    <scope>NUCLEOTIDE SEQUENCE</scope>
    <source>
        <strain evidence="2">SWU-2019-XX</strain>
        <tissue evidence="2">Muscle</tissue>
    </source>
</reference>
<sequence>DLVELMMMQNAQMHQVIMNNMTMSALSSFGYTQAHEHPGALVTTEVEPEVYHHHYPCPPCVPYHEWVTVSQAPIQSQFPLQIIPGFQDPTYPSHDIGHRDR</sequence>
<dbReference type="InterPro" id="IPR038915">
    <property type="entry name" value="PRR29-like"/>
</dbReference>
<name>A0A8T0AZT1_SILME</name>
<dbReference type="EMBL" id="JABFDY010000014">
    <property type="protein sequence ID" value="KAF7697938.1"/>
    <property type="molecule type" value="Genomic_DNA"/>
</dbReference>
<evidence type="ECO:0000259" key="1">
    <source>
        <dbReference type="Pfam" id="PF15248"/>
    </source>
</evidence>
<evidence type="ECO:0000313" key="2">
    <source>
        <dbReference type="EMBL" id="KAF7697938.1"/>
    </source>
</evidence>
<accession>A0A8T0AZT1</accession>
<feature type="non-terminal residue" evidence="2">
    <location>
        <position position="101"/>
    </location>
</feature>
<proteinExistence type="predicted"/>
<organism evidence="2 3">
    <name type="scientific">Silurus meridionalis</name>
    <name type="common">Southern catfish</name>
    <name type="synonym">Silurus soldatovi meridionalis</name>
    <dbReference type="NCBI Taxonomy" id="175797"/>
    <lineage>
        <taxon>Eukaryota</taxon>
        <taxon>Metazoa</taxon>
        <taxon>Chordata</taxon>
        <taxon>Craniata</taxon>
        <taxon>Vertebrata</taxon>
        <taxon>Euteleostomi</taxon>
        <taxon>Actinopterygii</taxon>
        <taxon>Neopterygii</taxon>
        <taxon>Teleostei</taxon>
        <taxon>Ostariophysi</taxon>
        <taxon>Siluriformes</taxon>
        <taxon>Siluridae</taxon>
        <taxon>Silurus</taxon>
    </lineage>
</organism>
<dbReference type="Pfam" id="PF15248">
    <property type="entry name" value="DUF4587"/>
    <property type="match status" value="1"/>
</dbReference>
<gene>
    <name evidence="2" type="ORF">HF521_004448</name>
</gene>
<feature type="domain" description="DUF4587" evidence="1">
    <location>
        <begin position="1"/>
        <end position="55"/>
    </location>
</feature>
<dbReference type="InterPro" id="IPR027904">
    <property type="entry name" value="DUF4587"/>
</dbReference>
<comment type="caution">
    <text evidence="2">The sequence shown here is derived from an EMBL/GenBank/DDBJ whole genome shotgun (WGS) entry which is preliminary data.</text>
</comment>
<keyword evidence="3" id="KW-1185">Reference proteome</keyword>